<accession>A0A2D3TDP6</accession>
<sequence length="143" mass="15651">MWAAQRILFADARNTERLAGEAGEQYIMVRHVLCRIWNDVAHKRMRGAVVLNVGLFREPVPFAGKNAFTALSIEAHTDAANAGEQVNEAEAGAHFFCAGGGLLQQVAQHGFGHGLHEPAARLFQAFWRLGMCHILLSGDFCGH</sequence>
<evidence type="ECO:0000313" key="1">
    <source>
        <dbReference type="EMBL" id="ATW33843.1"/>
    </source>
</evidence>
<reference evidence="2" key="1">
    <citation type="submission" date="2016-10" db="EMBL/GenBank/DDBJ databases">
        <authorList>
            <person name="Chevignon G."/>
        </authorList>
    </citation>
    <scope>NUCLEOTIDE SEQUENCE [LARGE SCALE GENOMIC DNA]</scope>
    <source>
        <strain evidence="2">ZA17</strain>
    </source>
</reference>
<evidence type="ECO:0000313" key="2">
    <source>
        <dbReference type="Proteomes" id="UP000229055"/>
    </source>
</evidence>
<protein>
    <submittedName>
        <fullName evidence="1">Uncharacterized protein</fullName>
    </submittedName>
</protein>
<dbReference type="AlphaFoldDB" id="A0A2D3TDP6"/>
<reference evidence="2" key="2">
    <citation type="submission" date="2017-11" db="EMBL/GenBank/DDBJ databases">
        <title>PacBio sequencing of new strain of the secondary endosymbiont Candidatus Hamiltonella defensa.</title>
        <authorList>
            <person name="Strand M.R."/>
            <person name="Oliver K."/>
        </authorList>
    </citation>
    <scope>NUCLEOTIDE SEQUENCE [LARGE SCALE GENOMIC DNA]</scope>
    <source>
        <strain evidence="2">ZA17</strain>
    </source>
</reference>
<gene>
    <name evidence="1" type="ORF">BJP43_05715</name>
</gene>
<dbReference type="EMBL" id="CP017613">
    <property type="protein sequence ID" value="ATW33843.1"/>
    <property type="molecule type" value="Genomic_DNA"/>
</dbReference>
<proteinExistence type="predicted"/>
<organism evidence="1 2">
    <name type="scientific">Candidatus Williamhamiltonella defendens</name>
    <dbReference type="NCBI Taxonomy" id="138072"/>
    <lineage>
        <taxon>Bacteria</taxon>
        <taxon>Pseudomonadati</taxon>
        <taxon>Pseudomonadota</taxon>
        <taxon>Gammaproteobacteria</taxon>
        <taxon>Enterobacterales</taxon>
        <taxon>Enterobacteriaceae</taxon>
        <taxon>aphid secondary symbionts</taxon>
        <taxon>Candidatus Williamhamiltonella</taxon>
    </lineage>
</organism>
<dbReference type="Proteomes" id="UP000229055">
    <property type="component" value="Chromosome"/>
</dbReference>
<name>A0A2D3TDP6_9ENTR</name>